<dbReference type="GO" id="GO:0005737">
    <property type="term" value="C:cytoplasm"/>
    <property type="evidence" value="ECO:0007669"/>
    <property type="project" value="UniProtKB-SubCell"/>
</dbReference>
<dbReference type="GO" id="GO:0042274">
    <property type="term" value="P:ribosomal small subunit biogenesis"/>
    <property type="evidence" value="ECO:0007669"/>
    <property type="project" value="UniProtKB-UniRule"/>
</dbReference>
<dbReference type="EMBL" id="CP117826">
    <property type="protein sequence ID" value="XCC62737.1"/>
    <property type="molecule type" value="Genomic_DNA"/>
</dbReference>
<dbReference type="InterPro" id="IPR002676">
    <property type="entry name" value="RimM_N"/>
</dbReference>
<comment type="function">
    <text evidence="5">An accessory protein needed during the final step in the assembly of 30S ribosomal subunit, possibly for assembly of the head region. Essential for efficient processing of 16S rRNA. May be needed both before and after RbfA during the maturation of 16S rRNA. It has affinity for free ribosomal 30S subunits but not for 70S ribosomes.</text>
</comment>
<dbReference type="SUPFAM" id="SSF50346">
    <property type="entry name" value="PRC-barrel domain"/>
    <property type="match status" value="1"/>
</dbReference>
<dbReference type="AlphaFoldDB" id="A0AAU8AAA1"/>
<evidence type="ECO:0000313" key="8">
    <source>
        <dbReference type="EMBL" id="XCC62737.1"/>
    </source>
</evidence>
<gene>
    <name evidence="5 8" type="primary">rimM</name>
    <name evidence="8" type="ORF">PUP29_02095</name>
</gene>
<dbReference type="SUPFAM" id="SSF50447">
    <property type="entry name" value="Translation proteins"/>
    <property type="match status" value="1"/>
</dbReference>
<comment type="similarity">
    <text evidence="5">Belongs to the RimM family.</text>
</comment>
<dbReference type="InterPro" id="IPR011961">
    <property type="entry name" value="RimM"/>
</dbReference>
<feature type="domain" description="Ribosome maturation factor RimM PRC barrel" evidence="7">
    <location>
        <begin position="100"/>
        <end position="162"/>
    </location>
</feature>
<evidence type="ECO:0000256" key="5">
    <source>
        <dbReference type="HAMAP-Rule" id="MF_00014"/>
    </source>
</evidence>
<evidence type="ECO:0000256" key="1">
    <source>
        <dbReference type="ARBA" id="ARBA00022490"/>
    </source>
</evidence>
<dbReference type="RefSeq" id="WP_079547473.1">
    <property type="nucleotide sequence ID" value="NZ_CP117826.1"/>
</dbReference>
<proteinExistence type="inferred from homology"/>
<evidence type="ECO:0000259" key="6">
    <source>
        <dbReference type="Pfam" id="PF01782"/>
    </source>
</evidence>
<dbReference type="PANTHER" id="PTHR33692:SF1">
    <property type="entry name" value="RIBOSOME MATURATION FACTOR RIMM"/>
    <property type="match status" value="1"/>
</dbReference>
<organism evidence="8">
    <name type="scientific">Christensenella massiliensis</name>
    <dbReference type="NCBI Taxonomy" id="1805714"/>
    <lineage>
        <taxon>Bacteria</taxon>
        <taxon>Bacillati</taxon>
        <taxon>Bacillota</taxon>
        <taxon>Clostridia</taxon>
        <taxon>Christensenellales</taxon>
        <taxon>Christensenellaceae</taxon>
        <taxon>Christensenella</taxon>
    </lineage>
</organism>
<evidence type="ECO:0000256" key="3">
    <source>
        <dbReference type="ARBA" id="ARBA00022552"/>
    </source>
</evidence>
<dbReference type="GO" id="GO:0005840">
    <property type="term" value="C:ribosome"/>
    <property type="evidence" value="ECO:0007669"/>
    <property type="project" value="InterPro"/>
</dbReference>
<dbReference type="GO" id="GO:0043022">
    <property type="term" value="F:ribosome binding"/>
    <property type="evidence" value="ECO:0007669"/>
    <property type="project" value="InterPro"/>
</dbReference>
<name>A0AAU8AAA1_9FIRM</name>
<comment type="subcellular location">
    <subcellularLocation>
        <location evidence="5">Cytoplasm</location>
    </subcellularLocation>
</comment>
<dbReference type="Gene3D" id="2.40.30.60">
    <property type="entry name" value="RimM"/>
    <property type="match status" value="1"/>
</dbReference>
<dbReference type="InterPro" id="IPR011033">
    <property type="entry name" value="PRC_barrel-like_sf"/>
</dbReference>
<keyword evidence="3 5" id="KW-0698">rRNA processing</keyword>
<comment type="subunit">
    <text evidence="5">Binds ribosomal protein uS19.</text>
</comment>
<protein>
    <recommendedName>
        <fullName evidence="5">Ribosome maturation factor RimM</fullName>
    </recommendedName>
</protein>
<dbReference type="Gene3D" id="2.30.30.240">
    <property type="entry name" value="PRC-barrel domain"/>
    <property type="match status" value="1"/>
</dbReference>
<evidence type="ECO:0000256" key="4">
    <source>
        <dbReference type="ARBA" id="ARBA00023186"/>
    </source>
</evidence>
<keyword evidence="2 5" id="KW-0690">Ribosome biogenesis</keyword>
<reference evidence="8" key="1">
    <citation type="submission" date="2023-02" db="EMBL/GenBank/DDBJ databases">
        <title>Gut commensal Christensenella minuta modulates host metabolism via a new class of secondary bile acids.</title>
        <authorList>
            <person name="Liu C."/>
        </authorList>
    </citation>
    <scope>NUCLEOTIDE SEQUENCE</scope>
    <source>
        <strain evidence="8">CA70</strain>
    </source>
</reference>
<feature type="domain" description="RimM N-terminal" evidence="6">
    <location>
        <begin position="8"/>
        <end position="87"/>
    </location>
</feature>
<sequence length="173" mass="19482">MTTEYFELGRILRPQGIKGEVKFDAFTDDLSRFDTLDFAYFKNEDYERINIESARIDGKYAYLKLEGIDTRNEAENLRGCFLYIDRAHAAKLPEGACYIQDLIGCTVNDTNGAIIGTLKDILQNGAADVYVVKTAKGNCMFPAVRHVVLERDIKSGTITVDAQRLDEVAIHDF</sequence>
<dbReference type="InterPro" id="IPR036976">
    <property type="entry name" value="RimM_N_sf"/>
</dbReference>
<keyword evidence="1 5" id="KW-0963">Cytoplasm</keyword>
<accession>A0AAU8AAA1</accession>
<comment type="domain">
    <text evidence="5">The PRC barrel domain binds ribosomal protein uS19.</text>
</comment>
<dbReference type="PANTHER" id="PTHR33692">
    <property type="entry name" value="RIBOSOME MATURATION FACTOR RIMM"/>
    <property type="match status" value="1"/>
</dbReference>
<dbReference type="InterPro" id="IPR056792">
    <property type="entry name" value="PRC_RimM"/>
</dbReference>
<dbReference type="GO" id="GO:0006364">
    <property type="term" value="P:rRNA processing"/>
    <property type="evidence" value="ECO:0007669"/>
    <property type="project" value="UniProtKB-UniRule"/>
</dbReference>
<keyword evidence="4 5" id="KW-0143">Chaperone</keyword>
<dbReference type="InterPro" id="IPR009000">
    <property type="entry name" value="Transl_B-barrel_sf"/>
</dbReference>
<dbReference type="HAMAP" id="MF_00014">
    <property type="entry name" value="Ribosome_mat_RimM"/>
    <property type="match status" value="1"/>
</dbReference>
<dbReference type="NCBIfam" id="TIGR02273">
    <property type="entry name" value="16S_RimM"/>
    <property type="match status" value="1"/>
</dbReference>
<evidence type="ECO:0000256" key="2">
    <source>
        <dbReference type="ARBA" id="ARBA00022517"/>
    </source>
</evidence>
<dbReference type="Pfam" id="PF01782">
    <property type="entry name" value="RimM"/>
    <property type="match status" value="1"/>
</dbReference>
<dbReference type="Pfam" id="PF24986">
    <property type="entry name" value="PRC_RimM"/>
    <property type="match status" value="1"/>
</dbReference>
<evidence type="ECO:0000259" key="7">
    <source>
        <dbReference type="Pfam" id="PF24986"/>
    </source>
</evidence>